<reference evidence="1 2" key="1">
    <citation type="submission" date="2015-07" db="EMBL/GenBank/DDBJ databases">
        <authorList>
            <person name="Noorani M."/>
        </authorList>
    </citation>
    <scope>NUCLEOTIDE SEQUENCE [LARGE SCALE GENOMIC DNA]</scope>
    <source>
        <strain evidence="1 2">KCTC 42284</strain>
    </source>
</reference>
<dbReference type="STRING" id="1579979.WM2015_362"/>
<proteinExistence type="predicted"/>
<evidence type="ECO:0000313" key="1">
    <source>
        <dbReference type="EMBL" id="AKS40745.1"/>
    </source>
</evidence>
<sequence length="157" mass="16976">MAETEIRSVMVPISGAHILVPNATVAEVVGYSDPQPVPDAPEWLLGTFLWRGWQVPLISFAALTETAETERTNGARFCITKTLIQNERMPYVAILAQGFPRLTTITEDNLTEVPMDSKPIAVAGKVIVESTEALVPDLDRLGHLVAHAAFGALPLTS</sequence>
<dbReference type="SMART" id="SM00260">
    <property type="entry name" value="CheW"/>
    <property type="match status" value="1"/>
</dbReference>
<gene>
    <name evidence="1" type="ORF">WM2015_362</name>
</gene>
<accession>A0A0K0XSV8</accession>
<protein>
    <submittedName>
        <fullName evidence="1">Chemotaxis protein CheW</fullName>
    </submittedName>
</protein>
<name>A0A0K0XSV8_9GAMM</name>
<dbReference type="EMBL" id="CP012154">
    <property type="protein sequence ID" value="AKS40745.1"/>
    <property type="molecule type" value="Genomic_DNA"/>
</dbReference>
<dbReference type="KEGG" id="wma:WM2015_362"/>
<dbReference type="SUPFAM" id="SSF50341">
    <property type="entry name" value="CheW-like"/>
    <property type="match status" value="1"/>
</dbReference>
<keyword evidence="2" id="KW-1185">Reference proteome</keyword>
<dbReference type="PROSITE" id="PS50851">
    <property type="entry name" value="CHEW"/>
    <property type="match status" value="1"/>
</dbReference>
<organism evidence="1 2">
    <name type="scientific">Wenzhouxiangella marina</name>
    <dbReference type="NCBI Taxonomy" id="1579979"/>
    <lineage>
        <taxon>Bacteria</taxon>
        <taxon>Pseudomonadati</taxon>
        <taxon>Pseudomonadota</taxon>
        <taxon>Gammaproteobacteria</taxon>
        <taxon>Chromatiales</taxon>
        <taxon>Wenzhouxiangellaceae</taxon>
        <taxon>Wenzhouxiangella</taxon>
    </lineage>
</organism>
<dbReference type="OrthoDB" id="5765252at2"/>
<dbReference type="Gene3D" id="2.30.30.40">
    <property type="entry name" value="SH3 Domains"/>
    <property type="match status" value="1"/>
</dbReference>
<dbReference type="GO" id="GO:0006935">
    <property type="term" value="P:chemotaxis"/>
    <property type="evidence" value="ECO:0007669"/>
    <property type="project" value="InterPro"/>
</dbReference>
<dbReference type="Gene3D" id="2.40.50.180">
    <property type="entry name" value="CheA-289, Domain 4"/>
    <property type="match status" value="1"/>
</dbReference>
<dbReference type="GO" id="GO:0007165">
    <property type="term" value="P:signal transduction"/>
    <property type="evidence" value="ECO:0007669"/>
    <property type="project" value="InterPro"/>
</dbReference>
<dbReference type="AlphaFoldDB" id="A0A0K0XSV8"/>
<dbReference type="Pfam" id="PF01584">
    <property type="entry name" value="CheW"/>
    <property type="match status" value="1"/>
</dbReference>
<dbReference type="RefSeq" id="WP_049724434.1">
    <property type="nucleotide sequence ID" value="NZ_CP012154.1"/>
</dbReference>
<evidence type="ECO:0000313" key="2">
    <source>
        <dbReference type="Proteomes" id="UP000066624"/>
    </source>
</evidence>
<dbReference type="InterPro" id="IPR036061">
    <property type="entry name" value="CheW-like_dom_sf"/>
</dbReference>
<dbReference type="InterPro" id="IPR002545">
    <property type="entry name" value="CheW-lke_dom"/>
</dbReference>
<dbReference type="Proteomes" id="UP000066624">
    <property type="component" value="Chromosome"/>
</dbReference>